<keyword evidence="12" id="KW-0378">Hydrolase</keyword>
<dbReference type="InterPro" id="IPR008995">
    <property type="entry name" value="Mo/tungstate-bd_C_term_dom"/>
</dbReference>
<evidence type="ECO:0000256" key="4">
    <source>
        <dbReference type="ARBA" id="ARBA00022519"/>
    </source>
</evidence>
<dbReference type="KEGG" id="ajp:AMJAP_1088"/>
<evidence type="ECO:0000256" key="8">
    <source>
        <dbReference type="ARBA" id="ARBA00023136"/>
    </source>
</evidence>
<dbReference type="InterPro" id="IPR011868">
    <property type="entry name" value="ModC_ABC_ATP-bd"/>
</dbReference>
<dbReference type="PROSITE" id="PS50893">
    <property type="entry name" value="ABC_TRANSPORTER_2"/>
    <property type="match status" value="1"/>
</dbReference>
<dbReference type="InterPro" id="IPR005116">
    <property type="entry name" value="Transp-assoc_OB_typ1"/>
</dbReference>
<dbReference type="Gene3D" id="3.40.50.300">
    <property type="entry name" value="P-loop containing nucleotide triphosphate hydrolases"/>
    <property type="match status" value="1"/>
</dbReference>
<dbReference type="EMBL" id="AP014545">
    <property type="protein sequence ID" value="BBB25684.1"/>
    <property type="molecule type" value="Genomic_DNA"/>
</dbReference>
<sequence length="361" mass="39971">MSLYCRFKGSLGQFELDADIELPESGVSVLFGPSGCGKTSLLRCLAGLSRLEGQFDINGESWQNDKHFLPVHKRPVGYVFQEASLFPHLSVRANLLFGHKRVKRSQKANGYISFDRLVELLSLGPLLERSVVRLSGGERQRIAIARALLTNPRLLLMDEPLSALDSHNKAEIICYLERLQRELTIPIIYVTHSHEEVSRLADYVVVMEAGRTVAAGEVNAIFSRLDLPIQHDEIAGSVLNGVIAEADHQWGLVRIGVSGESIWCRDTGLQSGDHVRVRVLARDVSIALNPLVGSSILNCLQAQITEIKDDVAHSIALVRIKISDSQGEQYIVARLSRRSISQLDLQVGKKIWAQIKSVAVM</sequence>
<dbReference type="InterPro" id="IPR003593">
    <property type="entry name" value="AAA+_ATPase"/>
</dbReference>
<keyword evidence="13" id="KW-1185">Reference proteome</keyword>
<dbReference type="GO" id="GO:0140359">
    <property type="term" value="F:ABC-type transporter activity"/>
    <property type="evidence" value="ECO:0007669"/>
    <property type="project" value="InterPro"/>
</dbReference>
<organism evidence="12 13">
    <name type="scientific">Amphritea japonica ATCC BAA-1530</name>
    <dbReference type="NCBI Taxonomy" id="1278309"/>
    <lineage>
        <taxon>Bacteria</taxon>
        <taxon>Pseudomonadati</taxon>
        <taxon>Pseudomonadota</taxon>
        <taxon>Gammaproteobacteria</taxon>
        <taxon>Oceanospirillales</taxon>
        <taxon>Oceanospirillaceae</taxon>
        <taxon>Amphritea</taxon>
    </lineage>
</organism>
<evidence type="ECO:0000313" key="13">
    <source>
        <dbReference type="Proteomes" id="UP000595663"/>
    </source>
</evidence>
<dbReference type="InterPro" id="IPR027417">
    <property type="entry name" value="P-loop_NTPase"/>
</dbReference>
<dbReference type="AlphaFoldDB" id="A0A7R6P2C3"/>
<evidence type="ECO:0000256" key="7">
    <source>
        <dbReference type="ARBA" id="ARBA00022967"/>
    </source>
</evidence>
<evidence type="ECO:0000256" key="1">
    <source>
        <dbReference type="ARBA" id="ARBA00022448"/>
    </source>
</evidence>
<dbReference type="GO" id="GO:0016020">
    <property type="term" value="C:membrane"/>
    <property type="evidence" value="ECO:0007669"/>
    <property type="project" value="InterPro"/>
</dbReference>
<dbReference type="InterPro" id="IPR004606">
    <property type="entry name" value="Mop_domain"/>
</dbReference>
<dbReference type="RefSeq" id="WP_019622108.1">
    <property type="nucleotide sequence ID" value="NZ_AP014545.1"/>
</dbReference>
<evidence type="ECO:0000256" key="2">
    <source>
        <dbReference type="ARBA" id="ARBA00022475"/>
    </source>
</evidence>
<evidence type="ECO:0000256" key="3">
    <source>
        <dbReference type="ARBA" id="ARBA00022505"/>
    </source>
</evidence>
<gene>
    <name evidence="12" type="primary">modC</name>
    <name evidence="12" type="ORF">AMJAP_1088</name>
</gene>
<evidence type="ECO:0000256" key="5">
    <source>
        <dbReference type="ARBA" id="ARBA00022741"/>
    </source>
</evidence>
<dbReference type="PANTHER" id="PTHR43514">
    <property type="entry name" value="ABC TRANSPORTER I FAMILY MEMBER 10"/>
    <property type="match status" value="1"/>
</dbReference>
<dbReference type="InterPro" id="IPR050334">
    <property type="entry name" value="Molybdenum_import_ModC"/>
</dbReference>
<keyword evidence="5" id="KW-0547">Nucleotide-binding</keyword>
<reference evidence="12 13" key="1">
    <citation type="journal article" date="2008" name="Int. J. Syst. Evol. Microbiol.">
        <title>Amphritea japonica sp. nov. and Amphritea balenae sp. nov., isolated from the sediment adjacent to sperm whale carcasses off Kagoshima, Japan.</title>
        <authorList>
            <person name="Miyazaki M."/>
            <person name="Nogi Y."/>
            <person name="Fujiwara Y."/>
            <person name="Kawato M."/>
            <person name="Nagahama T."/>
            <person name="Kubokawa K."/>
            <person name="Horikoshi K."/>
        </authorList>
    </citation>
    <scope>NUCLEOTIDE SEQUENCE [LARGE SCALE GENOMIC DNA]</scope>
    <source>
        <strain evidence="12 13">ATCC BAA-1530</strain>
    </source>
</reference>
<dbReference type="OrthoDB" id="9802264at2"/>
<feature type="domain" description="Mop" evidence="11">
    <location>
        <begin position="293"/>
        <end position="361"/>
    </location>
</feature>
<proteinExistence type="predicted"/>
<dbReference type="NCBIfam" id="TIGR02142">
    <property type="entry name" value="modC_ABC"/>
    <property type="match status" value="1"/>
</dbReference>
<dbReference type="InterPro" id="IPR017871">
    <property type="entry name" value="ABC_transporter-like_CS"/>
</dbReference>
<dbReference type="PROSITE" id="PS00211">
    <property type="entry name" value="ABC_TRANSPORTER_1"/>
    <property type="match status" value="1"/>
</dbReference>
<evidence type="ECO:0000313" key="12">
    <source>
        <dbReference type="EMBL" id="BBB25684.1"/>
    </source>
</evidence>
<dbReference type="SUPFAM" id="SSF50331">
    <property type="entry name" value="MOP-like"/>
    <property type="match status" value="1"/>
</dbReference>
<keyword evidence="4" id="KW-0997">Cell inner membrane</keyword>
<dbReference type="GO" id="GO:0015098">
    <property type="term" value="F:molybdate ion transmembrane transporter activity"/>
    <property type="evidence" value="ECO:0007669"/>
    <property type="project" value="InterPro"/>
</dbReference>
<dbReference type="Gene3D" id="2.40.50.100">
    <property type="match status" value="1"/>
</dbReference>
<keyword evidence="3 9" id="KW-0500">Molybdenum</keyword>
<dbReference type="GO" id="GO:0005524">
    <property type="term" value="F:ATP binding"/>
    <property type="evidence" value="ECO:0007669"/>
    <property type="project" value="UniProtKB-KW"/>
</dbReference>
<dbReference type="GO" id="GO:0016887">
    <property type="term" value="F:ATP hydrolysis activity"/>
    <property type="evidence" value="ECO:0007669"/>
    <property type="project" value="InterPro"/>
</dbReference>
<name>A0A7R6P2C3_9GAMM</name>
<keyword evidence="8" id="KW-0472">Membrane</keyword>
<dbReference type="PROSITE" id="PS51866">
    <property type="entry name" value="MOP"/>
    <property type="match status" value="1"/>
</dbReference>
<dbReference type="Proteomes" id="UP000595663">
    <property type="component" value="Chromosome"/>
</dbReference>
<evidence type="ECO:0000256" key="9">
    <source>
        <dbReference type="PROSITE-ProRule" id="PRU01213"/>
    </source>
</evidence>
<dbReference type="Pfam" id="PF00005">
    <property type="entry name" value="ABC_tran"/>
    <property type="match status" value="1"/>
</dbReference>
<dbReference type="SUPFAM" id="SSF52540">
    <property type="entry name" value="P-loop containing nucleoside triphosphate hydrolases"/>
    <property type="match status" value="1"/>
</dbReference>
<evidence type="ECO:0000259" key="11">
    <source>
        <dbReference type="PROSITE" id="PS51866"/>
    </source>
</evidence>
<accession>A0A7R6P2C3</accession>
<protein>
    <submittedName>
        <fullName evidence="12">Molybdate transport system ATP-binding protein</fullName>
        <ecNumber evidence="12">3.6.3.29</ecNumber>
    </submittedName>
</protein>
<keyword evidence="6 12" id="KW-0067">ATP-binding</keyword>
<dbReference type="SMART" id="SM00382">
    <property type="entry name" value="AAA"/>
    <property type="match status" value="1"/>
</dbReference>
<dbReference type="PANTHER" id="PTHR43514:SF10">
    <property type="entry name" value="MOLYBDENUM IMPORT ATP-BINDING PROTEIN MODC 2"/>
    <property type="match status" value="1"/>
</dbReference>
<evidence type="ECO:0000256" key="6">
    <source>
        <dbReference type="ARBA" id="ARBA00022840"/>
    </source>
</evidence>
<keyword evidence="2" id="KW-1003">Cell membrane</keyword>
<keyword evidence="1" id="KW-0813">Transport</keyword>
<dbReference type="Pfam" id="PF03459">
    <property type="entry name" value="TOBE"/>
    <property type="match status" value="1"/>
</dbReference>
<dbReference type="InterPro" id="IPR003439">
    <property type="entry name" value="ABC_transporter-like_ATP-bd"/>
</dbReference>
<keyword evidence="7" id="KW-1278">Translocase</keyword>
<dbReference type="EC" id="3.6.3.29" evidence="12"/>
<feature type="domain" description="ABC transporter" evidence="10">
    <location>
        <begin position="1"/>
        <end position="234"/>
    </location>
</feature>
<evidence type="ECO:0000259" key="10">
    <source>
        <dbReference type="PROSITE" id="PS50893"/>
    </source>
</evidence>